<reference evidence="1 2" key="1">
    <citation type="submission" date="2018-02" db="EMBL/GenBank/DDBJ databases">
        <title>Genome sequencing of Solimonas sp. HR-BB.</title>
        <authorList>
            <person name="Lee Y."/>
            <person name="Jeon C.O."/>
        </authorList>
    </citation>
    <scope>NUCLEOTIDE SEQUENCE [LARGE SCALE GENOMIC DNA]</scope>
    <source>
        <strain evidence="1 2">HR-BB</strain>
    </source>
</reference>
<dbReference type="AlphaFoldDB" id="A0A2S5TKF0"/>
<dbReference type="EMBL" id="PSNW01000001">
    <property type="protein sequence ID" value="PPE75437.1"/>
    <property type="molecule type" value="Genomic_DNA"/>
</dbReference>
<proteinExistence type="predicted"/>
<organism evidence="1 2">
    <name type="scientific">Solimonas fluminis</name>
    <dbReference type="NCBI Taxonomy" id="2086571"/>
    <lineage>
        <taxon>Bacteria</taxon>
        <taxon>Pseudomonadati</taxon>
        <taxon>Pseudomonadota</taxon>
        <taxon>Gammaproteobacteria</taxon>
        <taxon>Nevskiales</taxon>
        <taxon>Nevskiaceae</taxon>
        <taxon>Solimonas</taxon>
    </lineage>
</organism>
<name>A0A2S5TKF0_9GAMM</name>
<evidence type="ECO:0000313" key="2">
    <source>
        <dbReference type="Proteomes" id="UP000238220"/>
    </source>
</evidence>
<sequence length="59" mass="6637">MNSREFNPLDLIARYGEISCSTLVSKAVCGRCGERMPEFRLRSPCLPDRSDAPPLRPAR</sequence>
<evidence type="ECO:0000313" key="1">
    <source>
        <dbReference type="EMBL" id="PPE75437.1"/>
    </source>
</evidence>
<comment type="caution">
    <text evidence="1">The sequence shown here is derived from an EMBL/GenBank/DDBJ whole genome shotgun (WGS) entry which is preliminary data.</text>
</comment>
<protein>
    <submittedName>
        <fullName evidence="1">Uncharacterized protein</fullName>
    </submittedName>
</protein>
<accession>A0A2S5TKF0</accession>
<dbReference type="Proteomes" id="UP000238220">
    <property type="component" value="Unassembled WGS sequence"/>
</dbReference>
<keyword evidence="2" id="KW-1185">Reference proteome</keyword>
<gene>
    <name evidence="1" type="ORF">C3942_00650</name>
</gene>